<feature type="compositionally biased region" description="Basic and acidic residues" evidence="1">
    <location>
        <begin position="1821"/>
        <end position="1845"/>
    </location>
</feature>
<feature type="region of interest" description="Disordered" evidence="1">
    <location>
        <begin position="431"/>
        <end position="495"/>
    </location>
</feature>
<feature type="compositionally biased region" description="Low complexity" evidence="1">
    <location>
        <begin position="659"/>
        <end position="668"/>
    </location>
</feature>
<feature type="compositionally biased region" description="Polar residues" evidence="1">
    <location>
        <begin position="1090"/>
        <end position="1113"/>
    </location>
</feature>
<feature type="region of interest" description="Disordered" evidence="1">
    <location>
        <begin position="171"/>
        <end position="190"/>
    </location>
</feature>
<feature type="region of interest" description="Disordered" evidence="1">
    <location>
        <begin position="302"/>
        <end position="412"/>
    </location>
</feature>
<feature type="compositionally biased region" description="Polar residues" evidence="1">
    <location>
        <begin position="1189"/>
        <end position="1206"/>
    </location>
</feature>
<dbReference type="Proteomes" id="UP000283509">
    <property type="component" value="Unassembled WGS sequence"/>
</dbReference>
<feature type="compositionally biased region" description="Basic and acidic residues" evidence="1">
    <location>
        <begin position="1633"/>
        <end position="1647"/>
    </location>
</feature>
<feature type="compositionally biased region" description="Pro residues" evidence="1">
    <location>
        <begin position="1696"/>
        <end position="1734"/>
    </location>
</feature>
<feature type="compositionally biased region" description="Basic and acidic residues" evidence="1">
    <location>
        <begin position="1596"/>
        <end position="1607"/>
    </location>
</feature>
<feature type="region of interest" description="Disordered" evidence="1">
    <location>
        <begin position="36"/>
        <end position="63"/>
    </location>
</feature>
<protein>
    <submittedName>
        <fullName evidence="2">Uncharacterized protein</fullName>
    </submittedName>
</protein>
<feature type="compositionally biased region" description="Basic and acidic residues" evidence="1">
    <location>
        <begin position="1258"/>
        <end position="1272"/>
    </location>
</feature>
<accession>A0A3R7PLR3</accession>
<feature type="compositionally biased region" description="Polar residues" evidence="1">
    <location>
        <begin position="521"/>
        <end position="536"/>
    </location>
</feature>
<feature type="compositionally biased region" description="Polar residues" evidence="1">
    <location>
        <begin position="322"/>
        <end position="332"/>
    </location>
</feature>
<feature type="compositionally biased region" description="Pro residues" evidence="1">
    <location>
        <begin position="675"/>
        <end position="687"/>
    </location>
</feature>
<feature type="compositionally biased region" description="Low complexity" evidence="1">
    <location>
        <begin position="1533"/>
        <end position="1543"/>
    </location>
</feature>
<feature type="compositionally biased region" description="Basic and acidic residues" evidence="1">
    <location>
        <begin position="1142"/>
        <end position="1152"/>
    </location>
</feature>
<dbReference type="EMBL" id="QCYY01002411">
    <property type="protein sequence ID" value="ROT70582.1"/>
    <property type="molecule type" value="Genomic_DNA"/>
</dbReference>
<feature type="compositionally biased region" description="Low complexity" evidence="1">
    <location>
        <begin position="2010"/>
        <end position="2045"/>
    </location>
</feature>
<feature type="compositionally biased region" description="Basic and acidic residues" evidence="1">
    <location>
        <begin position="1856"/>
        <end position="1866"/>
    </location>
</feature>
<reference evidence="2 3" key="1">
    <citation type="submission" date="2018-04" db="EMBL/GenBank/DDBJ databases">
        <authorList>
            <person name="Zhang X."/>
            <person name="Yuan J."/>
            <person name="Li F."/>
            <person name="Xiang J."/>
        </authorList>
    </citation>
    <scope>NUCLEOTIDE SEQUENCE [LARGE SCALE GENOMIC DNA]</scope>
    <source>
        <tissue evidence="2">Muscle</tissue>
    </source>
</reference>
<feature type="compositionally biased region" description="Low complexity" evidence="1">
    <location>
        <begin position="1386"/>
        <end position="1416"/>
    </location>
</feature>
<feature type="compositionally biased region" description="Basic and acidic residues" evidence="1">
    <location>
        <begin position="1025"/>
        <end position="1046"/>
    </location>
</feature>
<feature type="compositionally biased region" description="Polar residues" evidence="1">
    <location>
        <begin position="698"/>
        <end position="714"/>
    </location>
</feature>
<feature type="compositionally biased region" description="Pro residues" evidence="1">
    <location>
        <begin position="1576"/>
        <end position="1593"/>
    </location>
</feature>
<feature type="compositionally biased region" description="Low complexity" evidence="1">
    <location>
        <begin position="1430"/>
        <end position="1466"/>
    </location>
</feature>
<feature type="compositionally biased region" description="Polar residues" evidence="1">
    <location>
        <begin position="1870"/>
        <end position="1881"/>
    </location>
</feature>
<comment type="caution">
    <text evidence="2">The sequence shown here is derived from an EMBL/GenBank/DDBJ whole genome shotgun (WGS) entry which is preliminary data.</text>
</comment>
<feature type="compositionally biased region" description="Low complexity" evidence="1">
    <location>
        <begin position="975"/>
        <end position="990"/>
    </location>
</feature>
<feature type="compositionally biased region" description="Basic and acidic residues" evidence="1">
    <location>
        <begin position="1759"/>
        <end position="1774"/>
    </location>
</feature>
<evidence type="ECO:0000313" key="2">
    <source>
        <dbReference type="EMBL" id="ROT70582.1"/>
    </source>
</evidence>
<name>A0A3R7PLR3_PENVA</name>
<feature type="compositionally biased region" description="Basic and acidic residues" evidence="1">
    <location>
        <begin position="1322"/>
        <end position="1352"/>
    </location>
</feature>
<feature type="compositionally biased region" description="Basic and acidic residues" evidence="1">
    <location>
        <begin position="1544"/>
        <end position="1556"/>
    </location>
</feature>
<feature type="compositionally biased region" description="Pro residues" evidence="1">
    <location>
        <begin position="1417"/>
        <end position="1429"/>
    </location>
</feature>
<feature type="compositionally biased region" description="Polar residues" evidence="1">
    <location>
        <begin position="1122"/>
        <end position="1140"/>
    </location>
</feature>
<feature type="compositionally biased region" description="Low complexity" evidence="1">
    <location>
        <begin position="1808"/>
        <end position="1818"/>
    </location>
</feature>
<feature type="region of interest" description="Disordered" evidence="1">
    <location>
        <begin position="1684"/>
        <end position="1932"/>
    </location>
</feature>
<evidence type="ECO:0000256" key="1">
    <source>
        <dbReference type="SAM" id="MobiDB-lite"/>
    </source>
</evidence>
<dbReference type="Gene3D" id="1.20.58.2190">
    <property type="match status" value="1"/>
</dbReference>
<proteinExistence type="predicted"/>
<keyword evidence="3" id="KW-1185">Reference proteome</keyword>
<evidence type="ECO:0000313" key="3">
    <source>
        <dbReference type="Proteomes" id="UP000283509"/>
    </source>
</evidence>
<organism evidence="2 3">
    <name type="scientific">Penaeus vannamei</name>
    <name type="common">Whiteleg shrimp</name>
    <name type="synonym">Litopenaeus vannamei</name>
    <dbReference type="NCBI Taxonomy" id="6689"/>
    <lineage>
        <taxon>Eukaryota</taxon>
        <taxon>Metazoa</taxon>
        <taxon>Ecdysozoa</taxon>
        <taxon>Arthropoda</taxon>
        <taxon>Crustacea</taxon>
        <taxon>Multicrustacea</taxon>
        <taxon>Malacostraca</taxon>
        <taxon>Eumalacostraca</taxon>
        <taxon>Eucarida</taxon>
        <taxon>Decapoda</taxon>
        <taxon>Dendrobranchiata</taxon>
        <taxon>Penaeoidea</taxon>
        <taxon>Penaeidae</taxon>
        <taxon>Penaeus</taxon>
    </lineage>
</organism>
<feature type="compositionally biased region" description="Basic and acidic residues" evidence="1">
    <location>
        <begin position="1911"/>
        <end position="1932"/>
    </location>
</feature>
<sequence length="2081" mass="224270">MRPPPCAPHRHPGTVWPVRIPRRRAGVSPALDKCQRVPRRVLGTGRKGENREREARTGAGKEDEVKVGACVSMEADTPTHAHREAHQIITPTPIASPFHLHLHCMADPRSARGGKEGVERVVTPPFPAQFYPVPGYQGPPWFPGQGPAGPPPPWPASWSGPPMGFPAPPAAWSSPQSMMPSSTTSTTAAMPSDEYTVDTMRRIYNDDDGRVEIQRVKVQRRPPDAGALAYPTGPEAMSVVPVGSFPLNERRPPPRKKKQLQALQAAQGQGYPWYPYMPCMPYPVPYPYYYGGCMWTPGAPTSHMGSTPAWAGQEESERTSSRQDSLPTTLDSQRLESRSSDPLRGSISPVSQRSPSPAAGSHVTDAHSLAPSDSVSMRGYKRESSLERALMCPTPPPRTKSRSAERKSSADVGKMQEWMFDMHRAILASNDGASDADKSSFATAPTDVEPYKRAPPRRKNRAARLANLSERSSLSDQKDLDDALEKSSITSIGSDDSLKLSSELTYAFKKLEQSVDAFKTKVSSDSTPVHTPQRLSSPPPLHSSGEETPTEAMEDAVVTLDVTGAEKSVTDVTLAKSDATSDDPSSPPPLETISPTFFNEAQTPQAPKEEGGQAAKAEEIPSPQTTSDTSSSQTSQTSVATTLQTTDVSAAHPSEAEGTKTTPEAPTPEAKETPTAPPQPPDGPPASPSTEKPKEETQTIPQTTESVPSATATEKQVPPVDRTDASHPPLPSEIEAKANEEEASGRESRASESTFFSIRASDDQLLVDTDSTDILLPTTDATTADEGEEHMDSAVASPTLEDSEGYQWDWSTFHLLVRHPLTLDLKLSLLHAPRLCAANSTVGAALVRVALIHLAQYGEALLQPDSSRQTGWRSIKVDPNQSWAPVKGAIEILQALGYKQREDGILRYPRRSNTEVSVLARLTLDMLVLAEELRLYLTGMHQYPTNISDLFFSATSPIASSPDHLMQDLPQRPQSSASSYSFLSAQSSASLDKRPESRASISDEETETLQESVQHTKGPAKKARRDSSSEEEVTLREDTKDVKGDSTEAVQDELAGEMPTEEAPLPTEVLRKKEDMRSGSVLALPLNPIDRSSLSTMTSMPDLQSLRSSTISRDSQHRPESKNSAAPPSTPTGEATTGNDNPEEHIYEEIDVIRAQVQALRSASVPAHTPPPPLPPKKKVSSGGEDDSNLSVTYPSMEWTSASTPGSLRGGSTGARRKKRRAPMPPDFMPPDWRDYQNRSVENASSKTQDQASQSPKETSEEERKRKEEYRRSLNPFYEEIDSVKEKVKEIQAKEEEKNPFIREDVAVAGYIGKNPFYEDVEPLKKDAKESSEEIKKNKDYEKLQNIRKGENGKVCGMGSLAELQDDSVQTRPKRKAPRPPPTPDPTSASAAENTSVTISSSEVTESTTSTQQPSSTPQPPTSSRPPSAPQRSSTPRSSSIPRTASTPQPSSTDQSSTQHPSTSQRPPTPKRASTPRRSSTQDTPIPPDAQNQGEQTKNADADETKPPIPAKLRNGEKSSANTPSETAKSTASEPQSSSQPQQDVKEPETQKEEARQVISKAIKNQQQRIQLQHPKTPPPPPPSSLKPVPPPSDVKSTEEKKEDSGKAADPSATAPPRDSLAFLDDIPYMDANEVKDAKTKTSDSKDQQSCQYEVIEPPGKIIVPAQLSPTVMRQTALLLRGSRTVPFIDESDLPPDCPPPPPPGPPPDSPPTSPPETPHTSPPETPHTSPPETPQGSPIPIRVSLSLPASAATTPGVKKTEADKARETERLGKTTDASQKAEDEDQPPALPPKTTVASSPKTKITETKQTTEQTTPQTKPPEDKQAKTTHQDSNQKEEPKKENEPASSQPSVRKSVSEDRYEIPDTSKPPATSPDSSQSSKTEKGDDSTGTTQDASEGPSGESNVPAAVSDKREVPEAAKESVVEERYEIPEVVKETALNGGASSVPRSFLGPVVTNLEAVFGPPKPPAAAATTTPPAPRPPKSLSLDASGPPKPPPSKAGSLVVVGRPGSTTSSFSTTSGTTSGSAAPATPSSTPATPSSTPATPRPLKEDKGKAARKSWPFLLCDCLYANCRTYDSAK</sequence>
<feature type="region of interest" description="Disordered" evidence="1">
    <location>
        <begin position="962"/>
        <end position="1275"/>
    </location>
</feature>
<dbReference type="OrthoDB" id="6374148at2759"/>
<dbReference type="STRING" id="6689.A0A3R7PLR3"/>
<feature type="compositionally biased region" description="Basic and acidic residues" evidence="1">
    <location>
        <begin position="607"/>
        <end position="619"/>
    </location>
</feature>
<feature type="compositionally biased region" description="Polar residues" evidence="1">
    <location>
        <begin position="1476"/>
        <end position="1497"/>
    </location>
</feature>
<feature type="compositionally biased region" description="Polar residues" evidence="1">
    <location>
        <begin position="1518"/>
        <end position="1532"/>
    </location>
</feature>
<feature type="compositionally biased region" description="Basic and acidic residues" evidence="1">
    <location>
        <begin position="476"/>
        <end position="485"/>
    </location>
</feature>
<gene>
    <name evidence="2" type="ORF">C7M84_011131</name>
</gene>
<feature type="region of interest" description="Disordered" evidence="1">
    <location>
        <begin position="1320"/>
        <end position="1654"/>
    </location>
</feature>
<feature type="compositionally biased region" description="Basic and acidic residues" evidence="1">
    <location>
        <begin position="46"/>
        <end position="63"/>
    </location>
</feature>
<feature type="compositionally biased region" description="Polar residues" evidence="1">
    <location>
        <begin position="593"/>
        <end position="605"/>
    </location>
</feature>
<feature type="compositionally biased region" description="Polar residues" evidence="1">
    <location>
        <begin position="1238"/>
        <end position="1254"/>
    </location>
</feature>
<feature type="region of interest" description="Disordered" evidence="1">
    <location>
        <begin position="521"/>
        <end position="731"/>
    </location>
</feature>
<reference evidence="2 3" key="2">
    <citation type="submission" date="2019-01" db="EMBL/GenBank/DDBJ databases">
        <title>The decoding of complex shrimp genome reveals the adaptation for benthos swimmer, frequently molting mechanism and breeding impact on genome.</title>
        <authorList>
            <person name="Sun Y."/>
            <person name="Gao Y."/>
            <person name="Yu Y."/>
        </authorList>
    </citation>
    <scope>NUCLEOTIDE SEQUENCE [LARGE SCALE GENOMIC DNA]</scope>
    <source>
        <tissue evidence="2">Muscle</tissue>
    </source>
</reference>
<feature type="compositionally biased region" description="Low complexity" evidence="1">
    <location>
        <begin position="622"/>
        <end position="646"/>
    </location>
</feature>
<feature type="region of interest" description="Disordered" evidence="1">
    <location>
        <begin position="1960"/>
        <end position="2058"/>
    </location>
</feature>